<gene>
    <name evidence="1" type="ORF">RI543_004341</name>
</gene>
<protein>
    <submittedName>
        <fullName evidence="1">Uncharacterized protein</fullName>
    </submittedName>
</protein>
<evidence type="ECO:0000313" key="1">
    <source>
        <dbReference type="EMBL" id="KAK5778670.1"/>
    </source>
</evidence>
<name>A0AAN7WFV5_9SACH</name>
<reference evidence="2" key="1">
    <citation type="submission" date="2023-07" db="EMBL/GenBank/DDBJ databases">
        <title>A draft genome of Kazachstania heterogenica Y-27499.</title>
        <authorList>
            <person name="Donic C."/>
            <person name="Kralova J.S."/>
            <person name="Fidel L."/>
            <person name="Ben-Dor S."/>
            <person name="Jung S."/>
        </authorList>
    </citation>
    <scope>NUCLEOTIDE SEQUENCE [LARGE SCALE GENOMIC DNA]</scope>
    <source>
        <strain evidence="2">Y27499</strain>
    </source>
</reference>
<evidence type="ECO:0000313" key="2">
    <source>
        <dbReference type="Proteomes" id="UP001306508"/>
    </source>
</evidence>
<sequence>MIVCIDNYGWYSPPKDRFFPNKFFSNWFPTLIQQLSIHLESGSKISNFTGLKRVYA</sequence>
<accession>A0AAN7WFV5</accession>
<dbReference type="EMBL" id="JAWIZZ010000053">
    <property type="protein sequence ID" value="KAK5778670.1"/>
    <property type="molecule type" value="Genomic_DNA"/>
</dbReference>
<organism evidence="1 2">
    <name type="scientific">Arxiozyma heterogenica</name>
    <dbReference type="NCBI Taxonomy" id="278026"/>
    <lineage>
        <taxon>Eukaryota</taxon>
        <taxon>Fungi</taxon>
        <taxon>Dikarya</taxon>
        <taxon>Ascomycota</taxon>
        <taxon>Saccharomycotina</taxon>
        <taxon>Saccharomycetes</taxon>
        <taxon>Saccharomycetales</taxon>
        <taxon>Saccharomycetaceae</taxon>
        <taxon>Arxiozyma</taxon>
    </lineage>
</organism>
<comment type="caution">
    <text evidence="1">The sequence shown here is derived from an EMBL/GenBank/DDBJ whole genome shotgun (WGS) entry which is preliminary data.</text>
</comment>
<keyword evidence="2" id="KW-1185">Reference proteome</keyword>
<proteinExistence type="predicted"/>
<dbReference type="AlphaFoldDB" id="A0AAN7WFV5"/>
<dbReference type="Proteomes" id="UP001306508">
    <property type="component" value="Unassembled WGS sequence"/>
</dbReference>